<dbReference type="InterPro" id="IPR050445">
    <property type="entry name" value="Bact_polysacc_biosynth/exp"/>
</dbReference>
<feature type="coiled-coil region" evidence="1">
    <location>
        <begin position="175"/>
        <end position="202"/>
    </location>
</feature>
<keyword evidence="4" id="KW-1185">Reference proteome</keyword>
<dbReference type="PANTHER" id="PTHR32309">
    <property type="entry name" value="TYROSINE-PROTEIN KINASE"/>
    <property type="match status" value="1"/>
</dbReference>
<proteinExistence type="predicted"/>
<gene>
    <name evidence="3" type="ORF">CAL19_07890</name>
</gene>
<evidence type="ECO:0000256" key="2">
    <source>
        <dbReference type="SAM" id="Phobius"/>
    </source>
</evidence>
<dbReference type="GO" id="GO:0005886">
    <property type="term" value="C:plasma membrane"/>
    <property type="evidence" value="ECO:0007669"/>
    <property type="project" value="TreeGrafter"/>
</dbReference>
<dbReference type="Proteomes" id="UP000216947">
    <property type="component" value="Unassembled WGS sequence"/>
</dbReference>
<dbReference type="EMBL" id="NEVK01000004">
    <property type="protein sequence ID" value="OZI22968.1"/>
    <property type="molecule type" value="Genomic_DNA"/>
</dbReference>
<comment type="caution">
    <text evidence="3">The sequence shown here is derived from an EMBL/GenBank/DDBJ whole genome shotgun (WGS) entry which is preliminary data.</text>
</comment>
<keyword evidence="2" id="KW-0812">Transmembrane</keyword>
<keyword evidence="2" id="KW-1133">Transmembrane helix</keyword>
<evidence type="ECO:0000256" key="1">
    <source>
        <dbReference type="SAM" id="Coils"/>
    </source>
</evidence>
<evidence type="ECO:0000313" key="4">
    <source>
        <dbReference type="Proteomes" id="UP000216947"/>
    </source>
</evidence>
<protein>
    <submittedName>
        <fullName evidence="3">ABC transporter permease</fullName>
    </submittedName>
</protein>
<sequence length="366" mass="41359">MTLPGLRKSLFAWVVIIPTLLATIYFAIFAHDRYASTALVVVRQAQESPAAAVPGLSLLTGVLNPTSREETLFLSEYVRSNDMMNYLDQQMQWPTLYAGRIRDPLYWLPEGADSEDRLEFFQRIVQVHFDDLTGLLRVEVQAFDAATAEQMLSLILRQSEHFINEISHRIARDHVAFAAEELVRARRTYEEKSDQLVQFQNEHGMLDSEAVATSRAGIIANIESQLATERATLTALLSKLEPASPQAQQQRNRIRALEKQLVEEKEKLASSSGTERLNTIAAQFRNLSIDAQVAEEAYKLALSAQENARIEANKKIRSLVTVVSPNRPDTAEYPRSLYNIITLFVLLCLLYGILRFVLVTIADHRD</sequence>
<dbReference type="PANTHER" id="PTHR32309:SF13">
    <property type="entry name" value="FERRIC ENTEROBACTIN TRANSPORT PROTEIN FEPE"/>
    <property type="match status" value="1"/>
</dbReference>
<reference evidence="4" key="1">
    <citation type="submission" date="2017-05" db="EMBL/GenBank/DDBJ databases">
        <title>Complete and WGS of Bordetella genogroups.</title>
        <authorList>
            <person name="Spilker T."/>
            <person name="Lipuma J."/>
        </authorList>
    </citation>
    <scope>NUCLEOTIDE SEQUENCE [LARGE SCALE GENOMIC DNA]</scope>
    <source>
        <strain evidence="4">AU18089</strain>
    </source>
</reference>
<keyword evidence="2" id="KW-0472">Membrane</keyword>
<name>A0A261RD65_9BORD</name>
<evidence type="ECO:0000313" key="3">
    <source>
        <dbReference type="EMBL" id="OZI22968.1"/>
    </source>
</evidence>
<keyword evidence="1" id="KW-0175">Coiled coil</keyword>
<feature type="transmembrane region" description="Helical" evidence="2">
    <location>
        <begin position="337"/>
        <end position="362"/>
    </location>
</feature>
<accession>A0A261RD65</accession>
<feature type="coiled-coil region" evidence="1">
    <location>
        <begin position="247"/>
        <end position="274"/>
    </location>
</feature>
<organism evidence="3 4">
    <name type="scientific">Bordetella genomosp. 7</name>
    <dbReference type="NCBI Taxonomy" id="1416805"/>
    <lineage>
        <taxon>Bacteria</taxon>
        <taxon>Pseudomonadati</taxon>
        <taxon>Pseudomonadota</taxon>
        <taxon>Betaproteobacteria</taxon>
        <taxon>Burkholderiales</taxon>
        <taxon>Alcaligenaceae</taxon>
        <taxon>Bordetella</taxon>
    </lineage>
</organism>
<dbReference type="GO" id="GO:0004713">
    <property type="term" value="F:protein tyrosine kinase activity"/>
    <property type="evidence" value="ECO:0007669"/>
    <property type="project" value="TreeGrafter"/>
</dbReference>
<feature type="transmembrane region" description="Helical" evidence="2">
    <location>
        <begin position="12"/>
        <end position="30"/>
    </location>
</feature>
<dbReference type="AlphaFoldDB" id="A0A261RD65"/>